<proteinExistence type="predicted"/>
<dbReference type="EMBL" id="VEVQ02000001">
    <property type="protein sequence ID" value="NHN24315.1"/>
    <property type="molecule type" value="Genomic_DNA"/>
</dbReference>
<comment type="caution">
    <text evidence="2">The sequence shown here is derived from an EMBL/GenBank/DDBJ whole genome shotgun (WGS) entry which is preliminary data.</text>
</comment>
<protein>
    <recommendedName>
        <fullName evidence="4">Lipoprotein</fullName>
    </recommendedName>
</protein>
<feature type="chain" id="PRO_5045578440" description="Lipoprotein" evidence="1">
    <location>
        <begin position="21"/>
        <end position="304"/>
    </location>
</feature>
<dbReference type="PROSITE" id="PS51257">
    <property type="entry name" value="PROKAR_LIPOPROTEIN"/>
    <property type="match status" value="1"/>
</dbReference>
<accession>A0ABX0IR50</accession>
<sequence length="304" mass="32475">MKKSIITFSLLIGYLFTACSNDDSTNQGITSKDINTAEKVSVDRFSSSAGNLFVRTSTNGLPGPNVAINFDEEPFITTGLKRTGSSAQYYNFDVQSSTPAPIYVFFKEGSDTPLSGQNNIIASLPGEIGYNDFWIVNKVIVPSTYVPNSITSLEEILASNYTISQTNAIVNCPVVPFGSTASKSKTQGVASELTLGWYKGKAVAYFSFEEATLTANGSGAVPISPIYVMFNDNNIGPASGFKTETGTMQTHNVLGTIPSDSGYSPLWAVLVIDNTNFDVISDLDSASNVMNMYAGVNVNCPVVN</sequence>
<evidence type="ECO:0000256" key="1">
    <source>
        <dbReference type="SAM" id="SignalP"/>
    </source>
</evidence>
<evidence type="ECO:0008006" key="4">
    <source>
        <dbReference type="Google" id="ProtNLM"/>
    </source>
</evidence>
<reference evidence="2" key="1">
    <citation type="submission" date="2019-05" db="EMBL/GenBank/DDBJ databases">
        <authorList>
            <person name="Lianzixin W."/>
        </authorList>
    </citation>
    <scope>NUCLEOTIDE SEQUENCE</scope>
    <source>
        <strain evidence="2">EC11</strain>
    </source>
</reference>
<feature type="signal peptide" evidence="1">
    <location>
        <begin position="1"/>
        <end position="20"/>
    </location>
</feature>
<evidence type="ECO:0000313" key="2">
    <source>
        <dbReference type="EMBL" id="NHN24315.1"/>
    </source>
</evidence>
<gene>
    <name evidence="2" type="ORF">FIA58_001395</name>
</gene>
<organism evidence="2 3">
    <name type="scientific">Flavobacterium jejuense</name>
    <dbReference type="NCBI Taxonomy" id="1544455"/>
    <lineage>
        <taxon>Bacteria</taxon>
        <taxon>Pseudomonadati</taxon>
        <taxon>Bacteroidota</taxon>
        <taxon>Flavobacteriia</taxon>
        <taxon>Flavobacteriales</taxon>
        <taxon>Flavobacteriaceae</taxon>
        <taxon>Flavobacterium</taxon>
    </lineage>
</organism>
<keyword evidence="3" id="KW-1185">Reference proteome</keyword>
<keyword evidence="1" id="KW-0732">Signal</keyword>
<dbReference type="RefSeq" id="WP_140959255.1">
    <property type="nucleotide sequence ID" value="NZ_VEVQ02000001.1"/>
</dbReference>
<dbReference type="Proteomes" id="UP000817854">
    <property type="component" value="Unassembled WGS sequence"/>
</dbReference>
<reference evidence="2" key="2">
    <citation type="submission" date="2020-02" db="EMBL/GenBank/DDBJ databases">
        <title>Flavobacterium profundi sp. nov., isolated from a deep-sea seamount.</title>
        <authorList>
            <person name="Zhang D.-C."/>
        </authorList>
    </citation>
    <scope>NUCLEOTIDE SEQUENCE</scope>
    <source>
        <strain evidence="2">EC11</strain>
    </source>
</reference>
<name>A0ABX0IR50_9FLAO</name>
<evidence type="ECO:0000313" key="3">
    <source>
        <dbReference type="Proteomes" id="UP000817854"/>
    </source>
</evidence>